<keyword evidence="1" id="KW-0472">Membrane</keyword>
<keyword evidence="1" id="KW-0812">Transmembrane</keyword>
<keyword evidence="1" id="KW-1133">Transmembrane helix</keyword>
<dbReference type="EMBL" id="CP001644">
    <property type="protein sequence ID" value="ACS63408.1"/>
    <property type="molecule type" value="Genomic_DNA"/>
</dbReference>
<sequence length="55" mass="5894">MLNFLLGYLVGSASSQPAVPAMPMSPEEAVGWALVMFVVVMLLLSVFVRGLKRGL</sequence>
<reference evidence="2" key="1">
    <citation type="submission" date="2009-06" db="EMBL/GenBank/DDBJ databases">
        <title>Complete sequence chromosome 1 of Ralstonia pickettii 12D.</title>
        <authorList>
            <consortium name="US DOE Joint Genome Institute"/>
            <person name="Lucas S."/>
            <person name="Copeland A."/>
            <person name="Lapidus A."/>
            <person name="Glavina del Rio T."/>
            <person name="Dalin E."/>
            <person name="Tice H."/>
            <person name="Bruce D."/>
            <person name="Goodwin L."/>
            <person name="Pitluck S."/>
            <person name="Sims D."/>
            <person name="Meincke L."/>
            <person name="Brettin T."/>
            <person name="Detter J.C."/>
            <person name="Han C."/>
            <person name="Larimer F."/>
            <person name="Land M."/>
            <person name="Hauser L."/>
            <person name="Kyrpides N."/>
            <person name="Ovchinnikova G."/>
            <person name="Marsh T."/>
            <person name="Richardson P."/>
        </authorList>
    </citation>
    <scope>NUCLEOTIDE SEQUENCE [LARGE SCALE GENOMIC DNA]</scope>
    <source>
        <strain evidence="2">12D</strain>
    </source>
</reference>
<dbReference type="HOGENOM" id="CLU_3029140_0_0_4"/>
<evidence type="ECO:0000256" key="1">
    <source>
        <dbReference type="SAM" id="Phobius"/>
    </source>
</evidence>
<name>C6BKT9_RALP1</name>
<dbReference type="KEGG" id="rpf:Rpic12D_2134"/>
<gene>
    <name evidence="2" type="ordered locus">Rpic12D_2134</name>
</gene>
<dbReference type="STRING" id="428406.Rpic12D_2134"/>
<dbReference type="AlphaFoldDB" id="C6BKT9"/>
<evidence type="ECO:0000313" key="2">
    <source>
        <dbReference type="EMBL" id="ACS63408.1"/>
    </source>
</evidence>
<accession>C6BKT9</accession>
<feature type="transmembrane region" description="Helical" evidence="1">
    <location>
        <begin position="31"/>
        <end position="51"/>
    </location>
</feature>
<organism evidence="2">
    <name type="scientific">Ralstonia pickettii (strain 12D)</name>
    <dbReference type="NCBI Taxonomy" id="428406"/>
    <lineage>
        <taxon>Bacteria</taxon>
        <taxon>Pseudomonadati</taxon>
        <taxon>Pseudomonadota</taxon>
        <taxon>Betaproteobacteria</taxon>
        <taxon>Burkholderiales</taxon>
        <taxon>Burkholderiaceae</taxon>
        <taxon>Ralstonia</taxon>
    </lineage>
</organism>
<proteinExistence type="predicted"/>
<protein>
    <submittedName>
        <fullName evidence="2">Uncharacterized protein</fullName>
    </submittedName>
</protein>